<keyword evidence="4 6" id="KW-1133">Transmembrane helix</keyword>
<dbReference type="SUPFAM" id="SSF49562">
    <property type="entry name" value="C2 domain (Calcium/lipid-binding domain, CaLB)"/>
    <property type="match status" value="5"/>
</dbReference>
<comment type="subcellular location">
    <subcellularLocation>
        <location evidence="1">Membrane</location>
        <topology evidence="1">Single-pass membrane protein</topology>
    </subcellularLocation>
</comment>
<evidence type="ECO:0000313" key="8">
    <source>
        <dbReference type="Proteomes" id="UP001652620"/>
    </source>
</evidence>
<keyword evidence="2 6" id="KW-0812">Transmembrane</keyword>
<dbReference type="InterPro" id="IPR055072">
    <property type="entry name" value="Ferlin_DSRM"/>
</dbReference>
<feature type="domain" description="C2" evidence="7">
    <location>
        <begin position="1125"/>
        <end position="1242"/>
    </location>
</feature>
<keyword evidence="5 6" id="KW-0472">Membrane</keyword>
<dbReference type="InterPro" id="IPR037721">
    <property type="entry name" value="Ferlin"/>
</dbReference>
<organism evidence="8 9">
    <name type="scientific">Bactrocera dorsalis</name>
    <name type="common">Oriental fruit fly</name>
    <name type="synonym">Dacus dorsalis</name>
    <dbReference type="NCBI Taxonomy" id="27457"/>
    <lineage>
        <taxon>Eukaryota</taxon>
        <taxon>Metazoa</taxon>
        <taxon>Ecdysozoa</taxon>
        <taxon>Arthropoda</taxon>
        <taxon>Hexapoda</taxon>
        <taxon>Insecta</taxon>
        <taxon>Pterygota</taxon>
        <taxon>Neoptera</taxon>
        <taxon>Endopterygota</taxon>
        <taxon>Diptera</taxon>
        <taxon>Brachycera</taxon>
        <taxon>Muscomorpha</taxon>
        <taxon>Tephritoidea</taxon>
        <taxon>Tephritidae</taxon>
        <taxon>Bactrocera</taxon>
        <taxon>Bactrocera</taxon>
    </lineage>
</organism>
<feature type="transmembrane region" description="Helical" evidence="6">
    <location>
        <begin position="1620"/>
        <end position="1643"/>
    </location>
</feature>
<dbReference type="RefSeq" id="XP_049313543.1">
    <property type="nucleotide sequence ID" value="XM_049457586.1"/>
</dbReference>
<sequence length="1657" mass="189621">MLPMAQNDCFLSMSQDYLICTTIHKARQLGVFTGETFVRITLDKAHRTTKPYARSENPYYNEYFVFEIRCTLTELLRLTVLYEVRKRNACKKTMSHGELLIDLQSVWNQPNRCFFKKWGRLEASIADVSNNTPGACKGYLQIDLAIVTQNSDPNTVLRPHEDMLELNRWQINQDYDNIERNMLQNADNSMQCNIRYNVTLYKAVLTKKSDYLIQVSFAGNHGKTNVCKATTQPEWNYSVCFSWTYPSLSQTFVVQILSHEHLQWKAIADYEIHFDEIAFKDKPALGPTYVHFYDISNPLQYLGRLLVEVDSECLPAGPARDLLTKPVAPLDEKRWWQEETFLVEFLPLQGDFLHGNFSNCKVTMKLAENSSNYVECFLKSYPGKHNNTGTSLKYFRQEAPYKAVYLKITMPDNRYKFDSDYYIQEILDLIESELATFKLFQIKYTNQFVLQAKCFKAIIMNLQSKLKEGAEDKRLEYTGFKETTMWDANRLVYVNSFFEKFPEKLRAMRHKLKTAPAPLIEPTIAEVVDQMVLHSNELKSLLATTRLQDEWPTLLIMLSVSGRNDIAVCRLNAKYFLNAPRDKTASPNSLCWRTRNFIFKDIQCQHSCINCGCNVGVIQGSLGIVVDSERTEYLASITNDWKQTELYYWSPIIHYTVYKCRIFIHQAKIRPGSDSSGLCDGYLRVIFGSQWAQTSTEESTLSPIWNCVICFDVVVFPGSLQWYLKNPPLVAVELYDRDRLTANDYVGCGTVPVSVISMKAADDSAREEPESRLKPNKMVKTRTAMQKYHKLKVISPPPLTWVPIAQHGSVRAEVLMSAELVETTEEIGKMEMPDPTITMNIPTSIKPIMKNFVLEVVFIGFRNYTKTTFGGRHRIKVMMGDLLLTSGLSSTRLKNSINFLVIFASGVVSLPEQLEYWPAIIATDVSVSSKGAETTLGAVLIPDSKRFLQVDKTVKCIPATPGEEGTTMLQIGELEDSETQPLLHREKPTLFQRTLGVFKKSQDPAKLPPIDNTDLTQIIDEAQYSWWTKYYNSIYTYQETGDLSHLYKHSLVIYPNELERQADLGYLHDWAEPVKLVHGVKYKKNSMPKEETYATLKLNIKLVPCKCGANDGGDGIMLRPLAAALNPRYQAELHTLTDLTKIVVRVYVIQGVQLRPHDKNSKSDAYVRLHLGGKTVANRAHYVPNESNPVFGKCFQLDAVLPRDNMLEVSVFDRNLFTDDYIGSTYIDLEDRWRTKHHAAVGISKEYSKSGYNKWRNIATPFEILSELCSQRDLPPPKFLEQRMEVDGVKFKDETRLALDEELQERLSLTALHHLDELPSFGYKLVPEHVETRTLYRRDCPGIEQGKIQLWVELYEGNLNIPPPIDITPHPPQTYELRVVVYGCADITLDERNIFGKKMSDIGVKGWCADKEQSQATDIHYRSFNGEATFNWRMLFPIKYSANEDMMVIKVKSGVLNEYEVKHPPILYLQVWDNDFITKNEFLGMLELNLSNFPEPCTNRRFCTLTNEFAGIKLPEPLARLHAIAQRRRPPVNLFAKKRVRGWFPLHGQIDQMSKDKRLKEQLRSQTGKIEVELEILTEAEAAANPVGVGRNPPNALANPSRPDTSFNPFTNPLKAFQKILLPVIIKGLIILGASALVILILVQFFSNLPYKLLGLR</sequence>
<dbReference type="InterPro" id="IPR037724">
    <property type="entry name" value="C2E_Ferlin"/>
</dbReference>
<evidence type="ECO:0000256" key="2">
    <source>
        <dbReference type="ARBA" id="ARBA00022692"/>
    </source>
</evidence>
<dbReference type="InterPro" id="IPR037725">
    <property type="entry name" value="C2F_Ferlin"/>
</dbReference>
<name>A0ABM3JWD1_BACDO</name>
<dbReference type="PANTHER" id="PTHR12546">
    <property type="entry name" value="FER-1-LIKE"/>
    <property type="match status" value="1"/>
</dbReference>
<dbReference type="CDD" id="cd04017">
    <property type="entry name" value="C2D_Ferlin"/>
    <property type="match status" value="1"/>
</dbReference>
<evidence type="ECO:0000256" key="5">
    <source>
        <dbReference type="ARBA" id="ARBA00023136"/>
    </source>
</evidence>
<reference evidence="9" key="1">
    <citation type="submission" date="2025-08" db="UniProtKB">
        <authorList>
            <consortium name="RefSeq"/>
        </authorList>
    </citation>
    <scope>IDENTIFICATION</scope>
    <source>
        <tissue evidence="9">Adult</tissue>
    </source>
</reference>
<keyword evidence="3" id="KW-0677">Repeat</keyword>
<evidence type="ECO:0000313" key="9">
    <source>
        <dbReference type="RefSeq" id="XP_049313543.1"/>
    </source>
</evidence>
<dbReference type="Pfam" id="PF22901">
    <property type="entry name" value="dsrm_Ferlin"/>
    <property type="match status" value="1"/>
</dbReference>
<dbReference type="InterPro" id="IPR000008">
    <property type="entry name" value="C2_dom"/>
</dbReference>
<protein>
    <submittedName>
        <fullName evidence="9">Otoferlin isoform X2</fullName>
    </submittedName>
</protein>
<dbReference type="InterPro" id="IPR012968">
    <property type="entry name" value="FerIin_dom"/>
</dbReference>
<dbReference type="SMART" id="SM00239">
    <property type="entry name" value="C2"/>
    <property type="match status" value="5"/>
</dbReference>
<dbReference type="Gene3D" id="2.60.40.150">
    <property type="entry name" value="C2 domain"/>
    <property type="match status" value="5"/>
</dbReference>
<dbReference type="CDD" id="cd04037">
    <property type="entry name" value="C2E_Ferlin"/>
    <property type="match status" value="1"/>
</dbReference>
<dbReference type="PROSITE" id="PS50004">
    <property type="entry name" value="C2"/>
    <property type="match status" value="4"/>
</dbReference>
<evidence type="ECO:0000259" key="7">
    <source>
        <dbReference type="PROSITE" id="PS50004"/>
    </source>
</evidence>
<dbReference type="PANTHER" id="PTHR12546:SF60">
    <property type="entry name" value="MISFIRE, ISOFORM F"/>
    <property type="match status" value="1"/>
</dbReference>
<dbReference type="GeneID" id="105230084"/>
<evidence type="ECO:0000256" key="3">
    <source>
        <dbReference type="ARBA" id="ARBA00022737"/>
    </source>
</evidence>
<feature type="domain" description="C2" evidence="7">
    <location>
        <begin position="1361"/>
        <end position="1504"/>
    </location>
</feature>
<accession>A0ABM3JWD1</accession>
<dbReference type="Pfam" id="PF00168">
    <property type="entry name" value="C2"/>
    <property type="match status" value="5"/>
</dbReference>
<gene>
    <name evidence="9" type="primary">LOC105230084</name>
</gene>
<keyword evidence="8" id="KW-1185">Reference proteome</keyword>
<dbReference type="CDD" id="cd08374">
    <property type="entry name" value="C2F_Ferlin"/>
    <property type="match status" value="1"/>
</dbReference>
<evidence type="ECO:0000256" key="1">
    <source>
        <dbReference type="ARBA" id="ARBA00004167"/>
    </source>
</evidence>
<evidence type="ECO:0000256" key="4">
    <source>
        <dbReference type="ARBA" id="ARBA00022989"/>
    </source>
</evidence>
<dbReference type="Pfam" id="PF16165">
    <property type="entry name" value="Ferlin_C"/>
    <property type="match status" value="1"/>
</dbReference>
<dbReference type="InterPro" id="IPR035892">
    <property type="entry name" value="C2_domain_sf"/>
</dbReference>
<dbReference type="Proteomes" id="UP001652620">
    <property type="component" value="Chromosome 5"/>
</dbReference>
<evidence type="ECO:0000256" key="6">
    <source>
        <dbReference type="SAM" id="Phobius"/>
    </source>
</evidence>
<feature type="domain" description="C2" evidence="7">
    <location>
        <begin position="637"/>
        <end position="766"/>
    </location>
</feature>
<proteinExistence type="predicted"/>
<dbReference type="SMART" id="SM01202">
    <property type="entry name" value="FerI"/>
    <property type="match status" value="1"/>
</dbReference>
<dbReference type="InterPro" id="IPR032362">
    <property type="entry name" value="Ferlin_C"/>
</dbReference>
<dbReference type="InterPro" id="IPR037723">
    <property type="entry name" value="C2D_Ferlin"/>
</dbReference>
<feature type="domain" description="C2" evidence="7">
    <location>
        <begin position="1"/>
        <end position="119"/>
    </location>
</feature>